<dbReference type="AlphaFoldDB" id="A0A937R7Y1"/>
<evidence type="ECO:0000313" key="2">
    <source>
        <dbReference type="EMBL" id="MBL7627006.1"/>
    </source>
</evidence>
<comment type="caution">
    <text evidence="2">The sequence shown here is derived from an EMBL/GenBank/DDBJ whole genome shotgun (WGS) entry which is preliminary data.</text>
</comment>
<dbReference type="InterPro" id="IPR024983">
    <property type="entry name" value="CHAT_dom"/>
</dbReference>
<reference evidence="2" key="1">
    <citation type="submission" date="2020-12" db="EMBL/GenBank/DDBJ databases">
        <title>Genomic characterization of non-nitrogen-fixing Frankia strains.</title>
        <authorList>
            <person name="Carlos-Shanley C."/>
            <person name="Guerra T."/>
            <person name="Hahn D."/>
        </authorList>
    </citation>
    <scope>NUCLEOTIDE SEQUENCE</scope>
    <source>
        <strain evidence="2">CN6</strain>
    </source>
</reference>
<keyword evidence="3" id="KW-1185">Reference proteome</keyword>
<dbReference type="EMBL" id="JAEACQ010000154">
    <property type="protein sequence ID" value="MBL7627006.1"/>
    <property type="molecule type" value="Genomic_DNA"/>
</dbReference>
<proteinExistence type="predicted"/>
<dbReference type="InterPro" id="IPR011990">
    <property type="entry name" value="TPR-like_helical_dom_sf"/>
</dbReference>
<name>A0A937R7Y1_9ACTN</name>
<evidence type="ECO:0000259" key="1">
    <source>
        <dbReference type="Pfam" id="PF12770"/>
    </source>
</evidence>
<sequence length="995" mass="103799">MRERLLGQVRSRLETFAVDWKAGRAVYLLGKTMLTGNPSTLNEAIDLLRQAVDATPVDCPDRAGRLSNLGAALSLRYERDGRPADLNDAIGAVQAAVDATPVDQPVRAVDLSNLGNVLRARFEQVGRLADLEAAIAAGQAAVDTVPVDHPGRAGMLSNLGNALNRRFGWGGELADLEAAIAAGQAAVDATPVDQPVRAGRLSNLGDALRVRFERLGELADLEAAIAAGQAAVDATPVGHPDQAVYLSNLGNALHLRFERIGELADLDAAIVAGQAAVDATPVDHPDRAAMLSNLGGALHVRFERVGELADLDAAIVAGQAAVDATPVDYPARAAMLANLGSALSSRFERSEELADLDAAIVAGQAAVDATPVDHPDRAAMLSNLGGALHVRFERVGELADLDAAIVAGQAAVDATPVDYPARAAMLANLGNALGSRFDRDGEPADLDAAISDYRAAVGMGGVAPRVRAGAAHGWGLVAARGGRWLEAVAGYAAATELLGQVAPRSLKRGDQEHLLAELGNLGADAAACCVRAGLIGRAVELFEQGRGVLLGQALDTRTDVTALAEQHPDLAASFIGLCTALDQADDLPGLTQSQVGEDAAATGAERRAAGAAFDDLIARIRGLAGFEGFLHPPPVTELLATATDGPVVVVAVSEFGSYALLLTGGGVEAVPLAGLTPQAVHDQVIALLGALDDTTPALQGRLGEIVGWLWDVLAGPVLDRLDVVGPPRDGGRWPRLWWCTSGLLSFLPVHAAGHHHTRFDPSPATVLDRAIASYTPTIRALAHARRASPLPGGSRVSLQDDGRLVAVAMPHTPDAADLPGAQVETASLQARFSGQVDLLTGPQATRQAVLGRLPTARWAHFACHGTVNLADPSASQLLLADHQTRPLTVLDVARLRLRDAELAFLSACETARPGRRLTDEAIHLASAFQLAGYRHVIATLWPISDRHAVDIANDIYTTLATTGDAAAAVHTATRQLRGLWARHPSVWASHIHVGM</sequence>
<dbReference type="Pfam" id="PF12770">
    <property type="entry name" value="CHAT"/>
    <property type="match status" value="1"/>
</dbReference>
<dbReference type="PANTHER" id="PTHR19959:SF119">
    <property type="entry name" value="FUNGAL LIPASE-LIKE DOMAIN-CONTAINING PROTEIN"/>
    <property type="match status" value="1"/>
</dbReference>
<evidence type="ECO:0000313" key="3">
    <source>
        <dbReference type="Proteomes" id="UP000604475"/>
    </source>
</evidence>
<gene>
    <name evidence="2" type="ORF">I7412_07475</name>
</gene>
<organism evidence="2 3">
    <name type="scientific">Frankia nepalensis</name>
    <dbReference type="NCBI Taxonomy" id="1836974"/>
    <lineage>
        <taxon>Bacteria</taxon>
        <taxon>Bacillati</taxon>
        <taxon>Actinomycetota</taxon>
        <taxon>Actinomycetes</taxon>
        <taxon>Frankiales</taxon>
        <taxon>Frankiaceae</taxon>
        <taxon>Frankia</taxon>
    </lineage>
</organism>
<protein>
    <submittedName>
        <fullName evidence="2">CHAT domain-containing protein</fullName>
    </submittedName>
</protein>
<dbReference type="PANTHER" id="PTHR19959">
    <property type="entry name" value="KINESIN LIGHT CHAIN"/>
    <property type="match status" value="1"/>
</dbReference>
<accession>A0A937R7Y1</accession>
<feature type="domain" description="CHAT" evidence="1">
    <location>
        <begin position="706"/>
        <end position="994"/>
    </location>
</feature>
<dbReference type="Proteomes" id="UP000604475">
    <property type="component" value="Unassembled WGS sequence"/>
</dbReference>
<dbReference type="Gene3D" id="1.25.40.10">
    <property type="entry name" value="Tetratricopeptide repeat domain"/>
    <property type="match status" value="3"/>
</dbReference>